<proteinExistence type="predicted"/>
<organism evidence="2 3">
    <name type="scientific">Rheinheimera pacifica</name>
    <dbReference type="NCBI Taxonomy" id="173990"/>
    <lineage>
        <taxon>Bacteria</taxon>
        <taxon>Pseudomonadati</taxon>
        <taxon>Pseudomonadota</taxon>
        <taxon>Gammaproteobacteria</taxon>
        <taxon>Chromatiales</taxon>
        <taxon>Chromatiaceae</taxon>
        <taxon>Rheinheimera</taxon>
    </lineage>
</organism>
<evidence type="ECO:0000313" key="3">
    <source>
        <dbReference type="Proteomes" id="UP000199371"/>
    </source>
</evidence>
<protein>
    <recommendedName>
        <fullName evidence="1">YgjP-like metallopeptidase domain-containing protein</fullName>
    </recommendedName>
</protein>
<dbReference type="InterPro" id="IPR002725">
    <property type="entry name" value="YgjP-like_metallopeptidase"/>
</dbReference>
<dbReference type="InterPro" id="IPR053136">
    <property type="entry name" value="UTP_pyrophosphatase-like"/>
</dbReference>
<name>A0A1H6N7J2_9GAMM</name>
<dbReference type="PANTHER" id="PTHR30399">
    <property type="entry name" value="UNCHARACTERIZED PROTEIN YGJP"/>
    <property type="match status" value="1"/>
</dbReference>
<feature type="domain" description="YgjP-like metallopeptidase" evidence="1">
    <location>
        <begin position="22"/>
        <end position="228"/>
    </location>
</feature>
<dbReference type="STRING" id="173990.SAMN05660691_03719"/>
<evidence type="ECO:0000313" key="2">
    <source>
        <dbReference type="EMBL" id="SEI10743.1"/>
    </source>
</evidence>
<accession>A0A1H6N7J2</accession>
<dbReference type="AlphaFoldDB" id="A0A1H6N7J2"/>
<reference evidence="3" key="1">
    <citation type="submission" date="2016-10" db="EMBL/GenBank/DDBJ databases">
        <authorList>
            <person name="Varghese N."/>
            <person name="Submissions S."/>
        </authorList>
    </citation>
    <scope>NUCLEOTIDE SEQUENCE [LARGE SCALE GENOMIC DNA]</scope>
    <source>
        <strain evidence="3">DSM 17616</strain>
    </source>
</reference>
<gene>
    <name evidence="2" type="ORF">SAMN05660691_03719</name>
</gene>
<dbReference type="Gene3D" id="3.30.2010.10">
    <property type="entry name" value="Metalloproteases ('zincins'), catalytic domain"/>
    <property type="match status" value="1"/>
</dbReference>
<keyword evidence="3" id="KW-1185">Reference proteome</keyword>
<dbReference type="CDD" id="cd07344">
    <property type="entry name" value="M48_yhfN_like"/>
    <property type="match status" value="1"/>
</dbReference>
<dbReference type="EMBL" id="FNXF01000020">
    <property type="protein sequence ID" value="SEI10743.1"/>
    <property type="molecule type" value="Genomic_DNA"/>
</dbReference>
<dbReference type="Pfam" id="PF01863">
    <property type="entry name" value="YgjP-like"/>
    <property type="match status" value="1"/>
</dbReference>
<dbReference type="OrthoDB" id="9811177at2"/>
<dbReference type="Proteomes" id="UP000199371">
    <property type="component" value="Unassembled WGS sequence"/>
</dbReference>
<evidence type="ECO:0000259" key="1">
    <source>
        <dbReference type="Pfam" id="PF01863"/>
    </source>
</evidence>
<dbReference type="RefSeq" id="WP_143039985.1">
    <property type="nucleotide sequence ID" value="NZ_FNXF01000020.1"/>
</dbReference>
<sequence>MSALMMETEQFSYTVHYSSRRRSVALQVKQGQLTVRAPLGYSLADINALVQQKQQWVLKHLQQVKLQIRPQWLAEQQLPLLDNTIALTRMRGAKSAVLYDEYNITVIVSSRVQPQRYEKVLLALLQKWYQQQALSWFTQRVFYWQNKMNIRSGTILVGNWRTKWGYCKSNSELGFNWRLMMAPAWVTDYVVVHELAHLKHLNHSPRFWQLVGVHYPQAEQAKTWLKHNQHLLEL</sequence>
<dbReference type="PANTHER" id="PTHR30399:SF1">
    <property type="entry name" value="UTP PYROPHOSPHATASE"/>
    <property type="match status" value="1"/>
</dbReference>